<reference evidence="2 3" key="1">
    <citation type="submission" date="2021-06" db="EMBL/GenBank/DDBJ databases">
        <authorList>
            <person name="Palmer J.M."/>
        </authorList>
    </citation>
    <scope>NUCLEOTIDE SEQUENCE [LARGE SCALE GENOMIC DNA]</scope>
    <source>
        <strain evidence="2 3">XC_2019</strain>
        <tissue evidence="2">Muscle</tissue>
    </source>
</reference>
<accession>A0ABV0S4H5</accession>
<protein>
    <submittedName>
        <fullName evidence="2">Ras-specific guanine nucleotide-releasing factor 2</fullName>
    </submittedName>
</protein>
<name>A0ABV0S4H5_9TELE</name>
<proteinExistence type="predicted"/>
<dbReference type="EMBL" id="JAHRIN010067501">
    <property type="protein sequence ID" value="MEQ2214598.1"/>
    <property type="molecule type" value="Genomic_DNA"/>
</dbReference>
<evidence type="ECO:0000313" key="2">
    <source>
        <dbReference type="EMBL" id="MEQ2214598.1"/>
    </source>
</evidence>
<comment type="caution">
    <text evidence="2">The sequence shown here is derived from an EMBL/GenBank/DDBJ whole genome shotgun (WGS) entry which is preliminary data.</text>
</comment>
<evidence type="ECO:0000256" key="1">
    <source>
        <dbReference type="SAM" id="MobiDB-lite"/>
    </source>
</evidence>
<sequence>MDNKDSSYLKTSSFRSLACILVHQKPTLWHQAVLESVSLDKFIPESPSSIEPGDLSPCRSPSTPRHLRYRQSGVTASENPRCTMSPASAFAIATAAAGHSSSQGFSNSEKMCDKEFIIRRAATNRVLNVLRHWVSKHSQVSQGDAPRYRRNHVSYLFLIKAVRLLSFILSRKKVDGLVV</sequence>
<dbReference type="Proteomes" id="UP001434883">
    <property type="component" value="Unassembled WGS sequence"/>
</dbReference>
<evidence type="ECO:0000313" key="3">
    <source>
        <dbReference type="Proteomes" id="UP001434883"/>
    </source>
</evidence>
<organism evidence="2 3">
    <name type="scientific">Xenoophorus captivus</name>
    <dbReference type="NCBI Taxonomy" id="1517983"/>
    <lineage>
        <taxon>Eukaryota</taxon>
        <taxon>Metazoa</taxon>
        <taxon>Chordata</taxon>
        <taxon>Craniata</taxon>
        <taxon>Vertebrata</taxon>
        <taxon>Euteleostomi</taxon>
        <taxon>Actinopterygii</taxon>
        <taxon>Neopterygii</taxon>
        <taxon>Teleostei</taxon>
        <taxon>Neoteleostei</taxon>
        <taxon>Acanthomorphata</taxon>
        <taxon>Ovalentaria</taxon>
        <taxon>Atherinomorphae</taxon>
        <taxon>Cyprinodontiformes</taxon>
        <taxon>Goodeidae</taxon>
        <taxon>Xenoophorus</taxon>
    </lineage>
</organism>
<keyword evidence="3" id="KW-1185">Reference proteome</keyword>
<gene>
    <name evidence="2" type="primary">RASGRF2_3</name>
    <name evidence="2" type="ORF">XENOCAPTIV_013603</name>
</gene>
<feature type="region of interest" description="Disordered" evidence="1">
    <location>
        <begin position="48"/>
        <end position="78"/>
    </location>
</feature>